<protein>
    <recommendedName>
        <fullName evidence="3">IrrE N-terminal-like domain-containing protein</fullName>
    </recommendedName>
</protein>
<keyword evidence="2" id="KW-1185">Reference proteome</keyword>
<evidence type="ECO:0000313" key="2">
    <source>
        <dbReference type="Proteomes" id="UP001501666"/>
    </source>
</evidence>
<dbReference type="InterPro" id="IPR024079">
    <property type="entry name" value="MetalloPept_cat_dom_sf"/>
</dbReference>
<evidence type="ECO:0000313" key="1">
    <source>
        <dbReference type="EMBL" id="GAA2693705.1"/>
    </source>
</evidence>
<proteinExistence type="predicted"/>
<reference evidence="2" key="1">
    <citation type="journal article" date="2019" name="Int. J. Syst. Evol. Microbiol.">
        <title>The Global Catalogue of Microorganisms (GCM) 10K type strain sequencing project: providing services to taxonomists for standard genome sequencing and annotation.</title>
        <authorList>
            <consortium name="The Broad Institute Genomics Platform"/>
            <consortium name="The Broad Institute Genome Sequencing Center for Infectious Disease"/>
            <person name="Wu L."/>
            <person name="Ma J."/>
        </authorList>
    </citation>
    <scope>NUCLEOTIDE SEQUENCE [LARGE SCALE GENOMIC DNA]</scope>
    <source>
        <strain evidence="2">JCM 6835</strain>
    </source>
</reference>
<name>A0ABP6FJB8_9ACTN</name>
<gene>
    <name evidence="1" type="ORF">GCM10010412_085390</name>
</gene>
<dbReference type="Proteomes" id="UP001501666">
    <property type="component" value="Unassembled WGS sequence"/>
</dbReference>
<sequence>MAEFSRGRPGWLHVGPLEPRLIRAWDPSAFPPAECLLTIMTLATVPRALASRLAAHLTGGITVGPGAVPDLPGYEGLRNISLPVQEGTWERSAGVYDPARRRIGVGSVPSASVSVAAHELAHALDDLEARPSHSTFWITLHALRAADLAPPFQQDVSELFAEAFACVLTRRARQLIRLMGGEERAAQQAYQWFAHRYGIG</sequence>
<evidence type="ECO:0008006" key="3">
    <source>
        <dbReference type="Google" id="ProtNLM"/>
    </source>
</evidence>
<organism evidence="1 2">
    <name type="scientific">Nonomuraea recticatena</name>
    <dbReference type="NCBI Taxonomy" id="46178"/>
    <lineage>
        <taxon>Bacteria</taxon>
        <taxon>Bacillati</taxon>
        <taxon>Actinomycetota</taxon>
        <taxon>Actinomycetes</taxon>
        <taxon>Streptosporangiales</taxon>
        <taxon>Streptosporangiaceae</taxon>
        <taxon>Nonomuraea</taxon>
    </lineage>
</organism>
<dbReference type="Gene3D" id="3.40.390.10">
    <property type="entry name" value="Collagenase (Catalytic Domain)"/>
    <property type="match status" value="1"/>
</dbReference>
<dbReference type="EMBL" id="BAAATE010000037">
    <property type="protein sequence ID" value="GAA2693705.1"/>
    <property type="molecule type" value="Genomic_DNA"/>
</dbReference>
<comment type="caution">
    <text evidence="1">The sequence shown here is derived from an EMBL/GenBank/DDBJ whole genome shotgun (WGS) entry which is preliminary data.</text>
</comment>
<accession>A0ABP6FJB8</accession>